<reference evidence="6 7" key="1">
    <citation type="submission" date="2019-07" db="EMBL/GenBank/DDBJ databases">
        <title>Draft genome assembly of a fouling barnacle, Amphibalanus amphitrite (Darwin, 1854): The first reference genome for Thecostraca.</title>
        <authorList>
            <person name="Kim W."/>
        </authorList>
    </citation>
    <scope>NUCLEOTIDE SEQUENCE [LARGE SCALE GENOMIC DNA]</scope>
    <source>
        <strain evidence="6">SNU_AA5</strain>
        <tissue evidence="6">Soma without cirri and trophi</tissue>
    </source>
</reference>
<organism evidence="6 7">
    <name type="scientific">Amphibalanus amphitrite</name>
    <name type="common">Striped barnacle</name>
    <name type="synonym">Balanus amphitrite</name>
    <dbReference type="NCBI Taxonomy" id="1232801"/>
    <lineage>
        <taxon>Eukaryota</taxon>
        <taxon>Metazoa</taxon>
        <taxon>Ecdysozoa</taxon>
        <taxon>Arthropoda</taxon>
        <taxon>Crustacea</taxon>
        <taxon>Multicrustacea</taxon>
        <taxon>Cirripedia</taxon>
        <taxon>Thoracica</taxon>
        <taxon>Thoracicalcarea</taxon>
        <taxon>Balanomorpha</taxon>
        <taxon>Balanoidea</taxon>
        <taxon>Balanidae</taxon>
        <taxon>Amphibalaninae</taxon>
        <taxon>Amphibalanus</taxon>
    </lineage>
</organism>
<comment type="caution">
    <text evidence="6">The sequence shown here is derived from an EMBL/GenBank/DDBJ whole genome shotgun (WGS) entry which is preliminary data.</text>
</comment>
<dbReference type="SUPFAM" id="SSF57603">
    <property type="entry name" value="FnI-like domain"/>
    <property type="match status" value="2"/>
</dbReference>
<dbReference type="EMBL" id="VIIS01001530">
    <property type="protein sequence ID" value="KAF0296833.1"/>
    <property type="molecule type" value="Genomic_DNA"/>
</dbReference>
<evidence type="ECO:0000256" key="2">
    <source>
        <dbReference type="ARBA" id="ARBA00022525"/>
    </source>
</evidence>
<evidence type="ECO:0000256" key="4">
    <source>
        <dbReference type="SAM" id="MobiDB-lite"/>
    </source>
</evidence>
<proteinExistence type="predicted"/>
<evidence type="ECO:0000313" key="7">
    <source>
        <dbReference type="Proteomes" id="UP000440578"/>
    </source>
</evidence>
<dbReference type="Proteomes" id="UP000440578">
    <property type="component" value="Unassembled WGS sequence"/>
</dbReference>
<dbReference type="InterPro" id="IPR001007">
    <property type="entry name" value="VWF_dom"/>
</dbReference>
<keyword evidence="2" id="KW-0964">Secreted</keyword>
<keyword evidence="7" id="KW-1185">Reference proteome</keyword>
<dbReference type="PROSITE" id="PS50184">
    <property type="entry name" value="VWFC_2"/>
    <property type="match status" value="1"/>
</dbReference>
<sequence length="535" mass="55821">MYPDGKNTTKTATTTSEGHPSRSAGRNHRLQQRRYYPDTSATIIVTTVTGPDGKNTTSVEKSGNPDVLMMMMAQGIGVVSTEGVAVDGSEPVTGTETSQADGTDTTSTTTTTDVTTVVETFVMYPDGKNTTKTATTTSKGIRDSASGYVTLITTVTVVNTFVMYPNGKNTSTTATTTSKGIRPALPAEIIKVNAGYVIPDTSATIVVTTVTGPDGKNTTSVEKSGNPDVLMMMMAQGIGVVGTQVVETFVMYPDGKNTTKTATTTSKGIRPALPAEITGYNNGATIPDTSATIIVTTITGPDGKNTTSVAKSGDPAVLATLMAAGVGGGSQMISVTDEVIDMLEHGSGYDTGVPATGGYVPGAGQNASTSTSTSTSSTQTTNVFLGPGACLFDGKVYVSAQQIPRDNPCDFCFCFRGDIICLQQSCPPPVAGCIEQPIDGFCCPRYECAVEENAYKLSLPATTTERTPPPEPQFEVQGCEIQGVFYQVGQVVEAASGPCLECRCGQNGSMSCDPKSCQPQTLLKKMMIKAAERKR</sequence>
<dbReference type="AlphaFoldDB" id="A0A6A4VT37"/>
<feature type="region of interest" description="Disordered" evidence="4">
    <location>
        <begin position="88"/>
        <end position="109"/>
    </location>
</feature>
<accession>A0A6A4VT37</accession>
<gene>
    <name evidence="6" type="ORF">FJT64_005739</name>
</gene>
<dbReference type="InterPro" id="IPR052424">
    <property type="entry name" value="Kielin_Chordin-BMP_Reg"/>
</dbReference>
<dbReference type="OrthoDB" id="10068079at2759"/>
<name>A0A6A4VT37_AMPAM</name>
<dbReference type="PANTHER" id="PTHR46698">
    <property type="entry name" value="CROSSVEINLESS 2"/>
    <property type="match status" value="1"/>
</dbReference>
<feature type="region of interest" description="Disordered" evidence="4">
    <location>
        <begin position="1"/>
        <end position="38"/>
    </location>
</feature>
<dbReference type="Gene3D" id="6.20.200.20">
    <property type="match status" value="1"/>
</dbReference>
<evidence type="ECO:0000259" key="5">
    <source>
        <dbReference type="PROSITE" id="PS50184"/>
    </source>
</evidence>
<evidence type="ECO:0000256" key="3">
    <source>
        <dbReference type="ARBA" id="ARBA00022729"/>
    </source>
</evidence>
<keyword evidence="3" id="KW-0732">Signal</keyword>
<feature type="domain" description="VWFC" evidence="5">
    <location>
        <begin position="388"/>
        <end position="449"/>
    </location>
</feature>
<protein>
    <recommendedName>
        <fullName evidence="5">VWFC domain-containing protein</fullName>
    </recommendedName>
</protein>
<dbReference type="SMART" id="SM00214">
    <property type="entry name" value="VWC"/>
    <property type="match status" value="2"/>
</dbReference>
<evidence type="ECO:0000256" key="1">
    <source>
        <dbReference type="ARBA" id="ARBA00004613"/>
    </source>
</evidence>
<evidence type="ECO:0000313" key="6">
    <source>
        <dbReference type="EMBL" id="KAF0296833.1"/>
    </source>
</evidence>
<comment type="subcellular location">
    <subcellularLocation>
        <location evidence="1">Secreted</location>
    </subcellularLocation>
</comment>
<dbReference type="GO" id="GO:0005576">
    <property type="term" value="C:extracellular region"/>
    <property type="evidence" value="ECO:0007669"/>
    <property type="project" value="UniProtKB-SubCell"/>
</dbReference>
<dbReference type="PANTHER" id="PTHR46698:SF3">
    <property type="entry name" value="TENECTIN ISOFORM 1-RELATED"/>
    <property type="match status" value="1"/>
</dbReference>